<keyword evidence="4" id="KW-1185">Reference proteome</keyword>
<organism evidence="3 4">
    <name type="scientific">Caballeronia humi</name>
    <dbReference type="NCBI Taxonomy" id="326474"/>
    <lineage>
        <taxon>Bacteria</taxon>
        <taxon>Pseudomonadati</taxon>
        <taxon>Pseudomonadota</taxon>
        <taxon>Betaproteobacteria</taxon>
        <taxon>Burkholderiales</taxon>
        <taxon>Burkholderiaceae</taxon>
        <taxon>Caballeronia</taxon>
    </lineage>
</organism>
<gene>
    <name evidence="3" type="ORF">AWB65_02336</name>
</gene>
<dbReference type="InterPro" id="IPR025421">
    <property type="entry name" value="DUF4148"/>
</dbReference>
<feature type="region of interest" description="Disordered" evidence="1">
    <location>
        <begin position="79"/>
        <end position="107"/>
    </location>
</feature>
<keyword evidence="2" id="KW-0732">Signal</keyword>
<dbReference type="Pfam" id="PF13663">
    <property type="entry name" value="DUF4148"/>
    <property type="match status" value="1"/>
</dbReference>
<evidence type="ECO:0000313" key="3">
    <source>
        <dbReference type="EMBL" id="SAL34116.1"/>
    </source>
</evidence>
<proteinExistence type="predicted"/>
<evidence type="ECO:0000256" key="2">
    <source>
        <dbReference type="SAM" id="SignalP"/>
    </source>
</evidence>
<protein>
    <submittedName>
        <fullName evidence="3">Membrane protein</fullName>
    </submittedName>
</protein>
<feature type="chain" id="PRO_5011114277" evidence="2">
    <location>
        <begin position="23"/>
        <end position="107"/>
    </location>
</feature>
<comment type="caution">
    <text evidence="3">The sequence shown here is derived from an EMBL/GenBank/DDBJ whole genome shotgun (WGS) entry which is preliminary data.</text>
</comment>
<evidence type="ECO:0000313" key="4">
    <source>
        <dbReference type="Proteomes" id="UP000054977"/>
    </source>
</evidence>
<evidence type="ECO:0000256" key="1">
    <source>
        <dbReference type="SAM" id="MobiDB-lite"/>
    </source>
</evidence>
<reference evidence="3" key="1">
    <citation type="submission" date="2016-01" db="EMBL/GenBank/DDBJ databases">
        <authorList>
            <person name="Peeters C."/>
        </authorList>
    </citation>
    <scope>NUCLEOTIDE SEQUENCE [LARGE SCALE GENOMIC DNA]</scope>
    <source>
        <strain evidence="3">LMG 22934</strain>
    </source>
</reference>
<dbReference type="EMBL" id="FCNW02000009">
    <property type="protein sequence ID" value="SAL34116.1"/>
    <property type="molecule type" value="Genomic_DNA"/>
</dbReference>
<accession>A0A158GPR8</accession>
<dbReference type="OrthoDB" id="9104200at2"/>
<name>A0A158GPR8_9BURK</name>
<sequence length="107" mass="10565">MKSLIYAVVAASVLAAPLVSFAQSDSSVTRAQVRTELKQLEMAGYSPASGDEPSYPANIQAAEARVAASGDATGYGGALSGSSASGGGAAIRPASPADLNKLYSGGQ</sequence>
<dbReference type="RefSeq" id="WP_087667306.1">
    <property type="nucleotide sequence ID" value="NZ_FCNW02000009.1"/>
</dbReference>
<dbReference type="Proteomes" id="UP000054977">
    <property type="component" value="Unassembled WGS sequence"/>
</dbReference>
<dbReference type="STRING" id="326474.AWB65_02336"/>
<feature type="compositionally biased region" description="Gly residues" evidence="1">
    <location>
        <begin position="79"/>
        <end position="89"/>
    </location>
</feature>
<feature type="signal peptide" evidence="2">
    <location>
        <begin position="1"/>
        <end position="22"/>
    </location>
</feature>
<dbReference type="AlphaFoldDB" id="A0A158GPR8"/>